<reference evidence="2 3" key="1">
    <citation type="journal article" date="2017" name="Curr. Biol.">
        <title>Genome architecture and evolution of a unichromosomal asexual nematode.</title>
        <authorList>
            <person name="Fradin H."/>
            <person name="Zegar C."/>
            <person name="Gutwein M."/>
            <person name="Lucas J."/>
            <person name="Kovtun M."/>
            <person name="Corcoran D."/>
            <person name="Baugh L.R."/>
            <person name="Kiontke K."/>
            <person name="Gunsalus K."/>
            <person name="Fitch D.H."/>
            <person name="Piano F."/>
        </authorList>
    </citation>
    <scope>NUCLEOTIDE SEQUENCE [LARGE SCALE GENOMIC DNA]</scope>
    <source>
        <strain evidence="2">PF1309</strain>
    </source>
</reference>
<protein>
    <submittedName>
        <fullName evidence="2">Uncharacterized protein</fullName>
    </submittedName>
</protein>
<gene>
    <name evidence="2" type="ORF">WR25_23402</name>
</gene>
<dbReference type="InterPro" id="IPR036397">
    <property type="entry name" value="RNaseH_sf"/>
</dbReference>
<dbReference type="EMBL" id="LIAE01006962">
    <property type="protein sequence ID" value="PAV83453.1"/>
    <property type="molecule type" value="Genomic_DNA"/>
</dbReference>
<organism evidence="2 3">
    <name type="scientific">Diploscapter pachys</name>
    <dbReference type="NCBI Taxonomy" id="2018661"/>
    <lineage>
        <taxon>Eukaryota</taxon>
        <taxon>Metazoa</taxon>
        <taxon>Ecdysozoa</taxon>
        <taxon>Nematoda</taxon>
        <taxon>Chromadorea</taxon>
        <taxon>Rhabditida</taxon>
        <taxon>Rhabditina</taxon>
        <taxon>Rhabditomorpha</taxon>
        <taxon>Rhabditoidea</taxon>
        <taxon>Rhabditidae</taxon>
        <taxon>Diploscapter</taxon>
    </lineage>
</organism>
<dbReference type="AlphaFoldDB" id="A0A2A2LB84"/>
<evidence type="ECO:0000313" key="2">
    <source>
        <dbReference type="EMBL" id="PAV83453.1"/>
    </source>
</evidence>
<dbReference type="OrthoDB" id="616263at2759"/>
<keyword evidence="3" id="KW-1185">Reference proteome</keyword>
<name>A0A2A2LB84_9BILA</name>
<dbReference type="Proteomes" id="UP000218231">
    <property type="component" value="Unassembled WGS sequence"/>
</dbReference>
<accession>A0A2A2LB84</accession>
<proteinExistence type="predicted"/>
<sequence length="228" mass="26525">MDGTYYPHPSYSPDLAPSDYHLFRHLSHFLRGQNFKDQIFADSNSFVEYEEKACAMVSRSLMNVTDPMAQALLQPNKTPDQRMEELLDRTPDNLEFEGYEITKSQMLPHLKLANELFEILKKYYEDSSDGVKHFFDELFNAAGHMRSFADKSYKDKLKVADDIIKICKENEDDVNDVFSKFAEEVLKMIQEQMSSRGGRYGSQQYQPQEEEESGGGFFGRKRRSIFVF</sequence>
<dbReference type="STRING" id="2018661.A0A2A2LB84"/>
<evidence type="ECO:0000313" key="3">
    <source>
        <dbReference type="Proteomes" id="UP000218231"/>
    </source>
</evidence>
<evidence type="ECO:0000256" key="1">
    <source>
        <dbReference type="SAM" id="MobiDB-lite"/>
    </source>
</evidence>
<dbReference type="Gene3D" id="3.30.420.10">
    <property type="entry name" value="Ribonuclease H-like superfamily/Ribonuclease H"/>
    <property type="match status" value="1"/>
</dbReference>
<feature type="region of interest" description="Disordered" evidence="1">
    <location>
        <begin position="197"/>
        <end position="217"/>
    </location>
</feature>
<dbReference type="GO" id="GO:0003676">
    <property type="term" value="F:nucleic acid binding"/>
    <property type="evidence" value="ECO:0007669"/>
    <property type="project" value="InterPro"/>
</dbReference>
<comment type="caution">
    <text evidence="2">The sequence shown here is derived from an EMBL/GenBank/DDBJ whole genome shotgun (WGS) entry which is preliminary data.</text>
</comment>